<name>A0ABQ5CYQ4_9ASTR</name>
<gene>
    <name evidence="1" type="ORF">Tco_0922645</name>
</gene>
<dbReference type="PANTHER" id="PTHR33067:SF31">
    <property type="entry name" value="RNA-DIRECTED DNA POLYMERASE"/>
    <property type="match status" value="1"/>
</dbReference>
<comment type="caution">
    <text evidence="1">The sequence shown here is derived from an EMBL/GenBank/DDBJ whole genome shotgun (WGS) entry which is preliminary data.</text>
</comment>
<accession>A0ABQ5CYQ4</accession>
<proteinExistence type="predicted"/>
<keyword evidence="2" id="KW-1185">Reference proteome</keyword>
<reference evidence="1" key="1">
    <citation type="journal article" date="2022" name="Int. J. Mol. Sci.">
        <title>Draft Genome of Tanacetum Coccineum: Genomic Comparison of Closely Related Tanacetum-Family Plants.</title>
        <authorList>
            <person name="Yamashiro T."/>
            <person name="Shiraishi A."/>
            <person name="Nakayama K."/>
            <person name="Satake H."/>
        </authorList>
    </citation>
    <scope>NUCLEOTIDE SEQUENCE</scope>
</reference>
<sequence length="591" mass="66432">VSLLMLLAAKEFKGERLKLAAMTLGRFKMILYASWQGELLKLAAMADICLNKAEIVRVLAWQLITVAAMADASSLASKERDVNRNQTTWSLTVKKMEALHFAEPKRRFISFFDLDKRKTPILNSTFRQRKTRSIPINRGLIQAIPISLPPQPIGEATKASNLRRIPPGVQGRSHFTYFSSSTSLDYSIFPESLKTQSCSEFFPLLLSELQKNGWTALPQELSIPRIASKRPLSKGYNDLLYKCPTHDINSHQKVNIFYKGLSTMNRQLLDSQGPIPGMTPTQPLTAIQTMADHSQKGHDGTTSGNIGSSSSNNGLAVLVNKLDNLGRDMKKLKESVHAIQVGSQICEGPHLDKDCPLNEEVKLVEEVRYGEFGRTTPFNGNNGGRQLLDQTIKKYIEEASMRNKTRRMGDNFGQGSANKPLTMENENIRINRRCSALLLNQLPPKEKDPGSFILPCSIGRLDFNNAFADLGASISIMPFSMYKRLGMSDDEDDIEGIIDYLEPTSYDGFIDLDEEEYNKRQCRLFGMSYIEPLPIIIEQVKITRYSLGPGEVYTKLEVSNLKELPQTRNNVATIRSNIMDEVFENYENEVT</sequence>
<evidence type="ECO:0000313" key="2">
    <source>
        <dbReference type="Proteomes" id="UP001151760"/>
    </source>
</evidence>
<dbReference type="Proteomes" id="UP001151760">
    <property type="component" value="Unassembled WGS sequence"/>
</dbReference>
<dbReference type="EMBL" id="BQNB010014775">
    <property type="protein sequence ID" value="GJT32226.1"/>
    <property type="molecule type" value="Genomic_DNA"/>
</dbReference>
<evidence type="ECO:0000313" key="1">
    <source>
        <dbReference type="EMBL" id="GJT32226.1"/>
    </source>
</evidence>
<dbReference type="PANTHER" id="PTHR33067">
    <property type="entry name" value="RNA-DIRECTED DNA POLYMERASE-RELATED"/>
    <property type="match status" value="1"/>
</dbReference>
<protein>
    <submittedName>
        <fullName evidence="1">Uncharacterized protein</fullName>
    </submittedName>
</protein>
<reference evidence="1" key="2">
    <citation type="submission" date="2022-01" db="EMBL/GenBank/DDBJ databases">
        <authorList>
            <person name="Yamashiro T."/>
            <person name="Shiraishi A."/>
            <person name="Satake H."/>
            <person name="Nakayama K."/>
        </authorList>
    </citation>
    <scope>NUCLEOTIDE SEQUENCE</scope>
</reference>
<dbReference type="InterPro" id="IPR021109">
    <property type="entry name" value="Peptidase_aspartic_dom_sf"/>
</dbReference>
<feature type="non-terminal residue" evidence="1">
    <location>
        <position position="1"/>
    </location>
</feature>
<organism evidence="1 2">
    <name type="scientific">Tanacetum coccineum</name>
    <dbReference type="NCBI Taxonomy" id="301880"/>
    <lineage>
        <taxon>Eukaryota</taxon>
        <taxon>Viridiplantae</taxon>
        <taxon>Streptophyta</taxon>
        <taxon>Embryophyta</taxon>
        <taxon>Tracheophyta</taxon>
        <taxon>Spermatophyta</taxon>
        <taxon>Magnoliopsida</taxon>
        <taxon>eudicotyledons</taxon>
        <taxon>Gunneridae</taxon>
        <taxon>Pentapetalae</taxon>
        <taxon>asterids</taxon>
        <taxon>campanulids</taxon>
        <taxon>Asterales</taxon>
        <taxon>Asteraceae</taxon>
        <taxon>Asteroideae</taxon>
        <taxon>Anthemideae</taxon>
        <taxon>Anthemidinae</taxon>
        <taxon>Tanacetum</taxon>
    </lineage>
</organism>
<dbReference type="Gene3D" id="2.40.70.10">
    <property type="entry name" value="Acid Proteases"/>
    <property type="match status" value="1"/>
</dbReference>